<evidence type="ECO:0000313" key="3">
    <source>
        <dbReference type="Proteomes" id="UP000002791"/>
    </source>
</evidence>
<dbReference type="eggNOG" id="ENOG5031JEP">
    <property type="taxonomic scope" value="Bacteria"/>
</dbReference>
<keyword evidence="1" id="KW-1133">Transmembrane helix</keyword>
<sequence>MTFEGSVVRRLLLLLALLPALLLAVSAAGEAGPLGLATVLATSVAAALVGSAAALCSARRCAPARLLRARHRQRARRALVLRLFDPDAEGRTRPRAPSLGSADTA</sequence>
<keyword evidence="1" id="KW-0472">Membrane</keyword>
<keyword evidence="1" id="KW-0812">Transmembrane</keyword>
<accession>H5XIX0</accession>
<feature type="transmembrane region" description="Helical" evidence="1">
    <location>
        <begin position="37"/>
        <end position="58"/>
    </location>
</feature>
<organism evidence="2 3">
    <name type="scientific">Saccharomonospora cyanea NA-134</name>
    <dbReference type="NCBI Taxonomy" id="882082"/>
    <lineage>
        <taxon>Bacteria</taxon>
        <taxon>Bacillati</taxon>
        <taxon>Actinomycetota</taxon>
        <taxon>Actinomycetes</taxon>
        <taxon>Pseudonocardiales</taxon>
        <taxon>Pseudonocardiaceae</taxon>
        <taxon>Saccharomonospora</taxon>
    </lineage>
</organism>
<proteinExistence type="predicted"/>
<dbReference type="Proteomes" id="UP000002791">
    <property type="component" value="Chromosome"/>
</dbReference>
<dbReference type="RefSeq" id="WP_005455578.1">
    <property type="nucleotide sequence ID" value="NZ_CM001440.1"/>
</dbReference>
<evidence type="ECO:0000256" key="1">
    <source>
        <dbReference type="SAM" id="Phobius"/>
    </source>
</evidence>
<name>H5XIX0_9PSEU</name>
<keyword evidence="3" id="KW-1185">Reference proteome</keyword>
<gene>
    <name evidence="2" type="ORF">SaccyDRAFT_1846</name>
</gene>
<dbReference type="STRING" id="882082.SaccyDRAFT_1846"/>
<protein>
    <submittedName>
        <fullName evidence="2">Uncharacterized protein</fullName>
    </submittedName>
</protein>
<dbReference type="AlphaFoldDB" id="H5XIX0"/>
<dbReference type="HOGENOM" id="CLU_2068168_0_0_11"/>
<evidence type="ECO:0000313" key="2">
    <source>
        <dbReference type="EMBL" id="EHR60744.1"/>
    </source>
</evidence>
<dbReference type="EMBL" id="CM001440">
    <property type="protein sequence ID" value="EHR60744.1"/>
    <property type="molecule type" value="Genomic_DNA"/>
</dbReference>
<dbReference type="InterPro" id="IPR045635">
    <property type="entry name" value="DUF6412"/>
</dbReference>
<dbReference type="Pfam" id="PF19950">
    <property type="entry name" value="DUF6412"/>
    <property type="match status" value="1"/>
</dbReference>
<reference evidence="2 3" key="1">
    <citation type="submission" date="2011-11" db="EMBL/GenBank/DDBJ databases">
        <title>The Noncontiguous Finished sequence of Saccharomonospora cyanea NA-134.</title>
        <authorList>
            <consortium name="US DOE Joint Genome Institute"/>
            <person name="Lucas S."/>
            <person name="Han J."/>
            <person name="Lapidus A."/>
            <person name="Cheng J.-F."/>
            <person name="Goodwin L."/>
            <person name="Pitluck S."/>
            <person name="Peters L."/>
            <person name="Ovchinnikova G."/>
            <person name="Lu M."/>
            <person name="Detter J.C."/>
            <person name="Han C."/>
            <person name="Tapia R."/>
            <person name="Land M."/>
            <person name="Hauser L."/>
            <person name="Kyrpides N."/>
            <person name="Ivanova N."/>
            <person name="Pagani I."/>
            <person name="Brambilla E.-M."/>
            <person name="Klenk H.-P."/>
            <person name="Woyke T."/>
        </authorList>
    </citation>
    <scope>NUCLEOTIDE SEQUENCE [LARGE SCALE GENOMIC DNA]</scope>
    <source>
        <strain evidence="2 3">NA-134</strain>
    </source>
</reference>